<reference evidence="1 2" key="1">
    <citation type="submission" date="2016-09" db="EMBL/GenBank/DDBJ databases">
        <title>Extensive genetic diversity and differential bi-allelic expression allows diatom success in the polar Southern Ocean.</title>
        <authorList>
            <consortium name="DOE Joint Genome Institute"/>
            <person name="Mock T."/>
            <person name="Otillar R.P."/>
            <person name="Strauss J."/>
            <person name="Dupont C."/>
            <person name="Frickenhaus S."/>
            <person name="Maumus F."/>
            <person name="Mcmullan M."/>
            <person name="Sanges R."/>
            <person name="Schmutz J."/>
            <person name="Toseland A."/>
            <person name="Valas R."/>
            <person name="Veluchamy A."/>
            <person name="Ward B.J."/>
            <person name="Allen A."/>
            <person name="Barry K."/>
            <person name="Falciatore A."/>
            <person name="Ferrante M."/>
            <person name="Fortunato A.E."/>
            <person name="Gloeckner G."/>
            <person name="Gruber A."/>
            <person name="Hipkin R."/>
            <person name="Janech M."/>
            <person name="Kroth P."/>
            <person name="Leese F."/>
            <person name="Lindquist E."/>
            <person name="Lyon B.R."/>
            <person name="Martin J."/>
            <person name="Mayer C."/>
            <person name="Parker M."/>
            <person name="Quesneville H."/>
            <person name="Raymond J."/>
            <person name="Uhlig C."/>
            <person name="Valentin K.U."/>
            <person name="Worden A.Z."/>
            <person name="Armbrust E.V."/>
            <person name="Bowler C."/>
            <person name="Green B."/>
            <person name="Moulton V."/>
            <person name="Van Oosterhout C."/>
            <person name="Grigoriev I."/>
        </authorList>
    </citation>
    <scope>NUCLEOTIDE SEQUENCE [LARGE SCALE GENOMIC DNA]</scope>
    <source>
        <strain evidence="1 2">CCMP1102</strain>
    </source>
</reference>
<dbReference type="AlphaFoldDB" id="A0A1E7ENI4"/>
<proteinExistence type="predicted"/>
<evidence type="ECO:0000313" key="1">
    <source>
        <dbReference type="EMBL" id="OEU07376.1"/>
    </source>
</evidence>
<dbReference type="InParanoid" id="A0A1E7ENI4"/>
<accession>A0A1E7ENI4</accession>
<organism evidence="1 2">
    <name type="scientific">Fragilariopsis cylindrus CCMP1102</name>
    <dbReference type="NCBI Taxonomy" id="635003"/>
    <lineage>
        <taxon>Eukaryota</taxon>
        <taxon>Sar</taxon>
        <taxon>Stramenopiles</taxon>
        <taxon>Ochrophyta</taxon>
        <taxon>Bacillariophyta</taxon>
        <taxon>Bacillariophyceae</taxon>
        <taxon>Bacillariophycidae</taxon>
        <taxon>Bacillariales</taxon>
        <taxon>Bacillariaceae</taxon>
        <taxon>Fragilariopsis</taxon>
    </lineage>
</organism>
<gene>
    <name evidence="1" type="ORF">FRACYDRAFT_271994</name>
</gene>
<keyword evidence="2" id="KW-1185">Reference proteome</keyword>
<evidence type="ECO:0000313" key="2">
    <source>
        <dbReference type="Proteomes" id="UP000095751"/>
    </source>
</evidence>
<dbReference type="Proteomes" id="UP000095751">
    <property type="component" value="Unassembled WGS sequence"/>
</dbReference>
<sequence>MLPFLVLMNDIFDDRILNLQSSSSSSMSVRLKVVVDVMRHILSALRFAVDDADTDLEEGVVLAAEEEGAGSVLVYTHEEEPSKEKPYRQIIPPDSTLLSTAKPAATVAAVEDSLLFLFTRLVGGCFDSYESDDEIGIATFPWPTTSITFL</sequence>
<dbReference type="EMBL" id="KV784386">
    <property type="protein sequence ID" value="OEU07376.1"/>
    <property type="molecule type" value="Genomic_DNA"/>
</dbReference>
<dbReference type="KEGG" id="fcy:FRACYDRAFT_271994"/>
<protein>
    <submittedName>
        <fullName evidence="1">Uncharacterized protein</fullName>
    </submittedName>
</protein>
<name>A0A1E7ENI4_9STRA</name>